<keyword evidence="5 9" id="KW-0560">Oxidoreductase</keyword>
<dbReference type="OrthoDB" id="1470350at2759"/>
<dbReference type="InterPro" id="IPR036396">
    <property type="entry name" value="Cyt_P450_sf"/>
</dbReference>
<dbReference type="GO" id="GO:0005506">
    <property type="term" value="F:iron ion binding"/>
    <property type="evidence" value="ECO:0007669"/>
    <property type="project" value="InterPro"/>
</dbReference>
<comment type="cofactor">
    <cofactor evidence="1 8">
        <name>heme</name>
        <dbReference type="ChEBI" id="CHEBI:30413"/>
    </cofactor>
</comment>
<dbReference type="Pfam" id="PF00067">
    <property type="entry name" value="p450"/>
    <property type="match status" value="1"/>
</dbReference>
<reference evidence="11" key="1">
    <citation type="submission" date="2016-03" db="EMBL/GenBank/DDBJ databases">
        <title>Updated assembly of Pseudogymnoascus destructans, the fungus causing white-nose syndrome of bats.</title>
        <authorList>
            <person name="Palmer J.M."/>
            <person name="Drees K.P."/>
            <person name="Foster J.T."/>
            <person name="Lindner D.L."/>
        </authorList>
    </citation>
    <scope>NUCLEOTIDE SEQUENCE [LARGE SCALE GENOMIC DNA]</scope>
    <source>
        <strain evidence="11">20631-21</strain>
    </source>
</reference>
<name>A0A176ZZQ7_9PEZI</name>
<evidence type="ECO:0000256" key="9">
    <source>
        <dbReference type="RuleBase" id="RU000461"/>
    </source>
</evidence>
<sequence>MALPLAFLGIVYLLVSYVGYRALQSVLTKRHNTRRARELKCLDPPALPSTRILGIDHLKTALAADKNKEFPLELARRRDQVGAETFTYSTMGSTMVFTSDEKNIQAILATQFKDFVIGHKRRRNFFPLLGNGIFTQDGASWEHSRTMMRPQFVRDQVSDLDLEEQHVQNLMRAIVPNASGWTDTLDLQVLFFRLTLDSATEFLFGESVDSQLVGLPGYVKDSSRDESQNEEIFAAAFDRGQSVLATRSRMQGLYWLYSPKDFKKSCTDCHAFIDHFVRLALSKDLPGAAEKTAPADAEKGKKEKYVFLEALAAETRDPIELRSQMLNILLAGRDTTASLTGWVFYSLARDPERYAKLRNIILEEFGTYSQPRDITFARLKSCQYLQHVNNEALRLYPVVPVNSRTANKDTTLPRGGGPDGKSPIFIPKGRACDYSVFVMHRRKDLWGADADEFVPERWENRRVGWDFLPFNGGPRICIGQQFALTEASYVIVRLLQRFDAMENRDFSGKALHNLTLTSCSGTGVVVKLHAAAE</sequence>
<dbReference type="PANTHER" id="PTHR24287">
    <property type="entry name" value="P450, PUTATIVE (EUROFUNG)-RELATED"/>
    <property type="match status" value="1"/>
</dbReference>
<feature type="binding site" description="axial binding residue" evidence="8">
    <location>
        <position position="477"/>
    </location>
    <ligand>
        <name>heme</name>
        <dbReference type="ChEBI" id="CHEBI:30413"/>
    </ligand>
    <ligandPart>
        <name>Fe</name>
        <dbReference type="ChEBI" id="CHEBI:18248"/>
    </ligandPart>
</feature>
<dbReference type="PRINTS" id="PR00385">
    <property type="entry name" value="P450"/>
</dbReference>
<dbReference type="InterPro" id="IPR009056">
    <property type="entry name" value="Cyt_c-like_dom"/>
</dbReference>
<gene>
    <name evidence="11" type="ORF">VC83_08313</name>
</gene>
<dbReference type="InterPro" id="IPR047146">
    <property type="entry name" value="Cyt_P450_E_CYP52_fungi"/>
</dbReference>
<dbReference type="Proteomes" id="UP000077154">
    <property type="component" value="Unassembled WGS sequence"/>
</dbReference>
<protein>
    <recommendedName>
        <fullName evidence="10">Cytochrome c domain-containing protein</fullName>
    </recommendedName>
</protein>
<dbReference type="InterPro" id="IPR002974">
    <property type="entry name" value="Cyt_P450_E_CYP52_ascomycetes"/>
</dbReference>
<evidence type="ECO:0000256" key="2">
    <source>
        <dbReference type="ARBA" id="ARBA00010617"/>
    </source>
</evidence>
<evidence type="ECO:0000256" key="8">
    <source>
        <dbReference type="PIRSR" id="PIRSR602402-1"/>
    </source>
</evidence>
<organism evidence="11">
    <name type="scientific">Pseudogymnoascus destructans</name>
    <dbReference type="NCBI Taxonomy" id="655981"/>
    <lineage>
        <taxon>Eukaryota</taxon>
        <taxon>Fungi</taxon>
        <taxon>Dikarya</taxon>
        <taxon>Ascomycota</taxon>
        <taxon>Pezizomycotina</taxon>
        <taxon>Leotiomycetes</taxon>
        <taxon>Thelebolales</taxon>
        <taxon>Thelebolaceae</taxon>
        <taxon>Pseudogymnoascus</taxon>
    </lineage>
</organism>
<evidence type="ECO:0000313" key="11">
    <source>
        <dbReference type="EMBL" id="OAF55378.1"/>
    </source>
</evidence>
<evidence type="ECO:0000256" key="5">
    <source>
        <dbReference type="ARBA" id="ARBA00023002"/>
    </source>
</evidence>
<dbReference type="PROSITE" id="PS51007">
    <property type="entry name" value="CYTC"/>
    <property type="match status" value="1"/>
</dbReference>
<dbReference type="PRINTS" id="PR00464">
    <property type="entry name" value="EP450II"/>
</dbReference>
<dbReference type="InterPro" id="IPR002402">
    <property type="entry name" value="Cyt_P450_E_grp-II"/>
</dbReference>
<proteinExistence type="inferred from homology"/>
<evidence type="ECO:0000259" key="10">
    <source>
        <dbReference type="PROSITE" id="PS51007"/>
    </source>
</evidence>
<dbReference type="SUPFAM" id="SSF48264">
    <property type="entry name" value="Cytochrome P450"/>
    <property type="match status" value="1"/>
</dbReference>
<dbReference type="PANTHER" id="PTHR24287:SF1">
    <property type="entry name" value="P450, PUTATIVE (EUROFUNG)-RELATED"/>
    <property type="match status" value="1"/>
</dbReference>
<dbReference type="InterPro" id="IPR001128">
    <property type="entry name" value="Cyt_P450"/>
</dbReference>
<dbReference type="PRINTS" id="PR01239">
    <property type="entry name" value="EP450IICYP52"/>
</dbReference>
<evidence type="ECO:0000256" key="4">
    <source>
        <dbReference type="ARBA" id="ARBA00022723"/>
    </source>
</evidence>
<dbReference type="EMBL" id="KV441409">
    <property type="protein sequence ID" value="OAF55378.1"/>
    <property type="molecule type" value="Genomic_DNA"/>
</dbReference>
<evidence type="ECO:0000256" key="3">
    <source>
        <dbReference type="ARBA" id="ARBA00022617"/>
    </source>
</evidence>
<keyword evidence="6 8" id="KW-0408">Iron</keyword>
<accession>A0A176ZZQ7</accession>
<keyword evidence="7 9" id="KW-0503">Monooxygenase</keyword>
<dbReference type="InterPro" id="IPR017972">
    <property type="entry name" value="Cyt_P450_CS"/>
</dbReference>
<dbReference type="CDD" id="cd11063">
    <property type="entry name" value="CYP52"/>
    <property type="match status" value="1"/>
</dbReference>
<keyword evidence="3 8" id="KW-0349">Heme</keyword>
<evidence type="ECO:0000256" key="1">
    <source>
        <dbReference type="ARBA" id="ARBA00001971"/>
    </source>
</evidence>
<dbReference type="GO" id="GO:0009055">
    <property type="term" value="F:electron transfer activity"/>
    <property type="evidence" value="ECO:0007669"/>
    <property type="project" value="InterPro"/>
</dbReference>
<keyword evidence="4 8" id="KW-0479">Metal-binding</keyword>
<dbReference type="Gene3D" id="1.10.630.10">
    <property type="entry name" value="Cytochrome P450"/>
    <property type="match status" value="1"/>
</dbReference>
<dbReference type="AlphaFoldDB" id="A0A176ZZQ7"/>
<dbReference type="GO" id="GO:0020037">
    <property type="term" value="F:heme binding"/>
    <property type="evidence" value="ECO:0007669"/>
    <property type="project" value="InterPro"/>
</dbReference>
<comment type="similarity">
    <text evidence="2 9">Belongs to the cytochrome P450 family.</text>
</comment>
<dbReference type="eggNOG" id="KOG0157">
    <property type="taxonomic scope" value="Eukaryota"/>
</dbReference>
<dbReference type="GeneID" id="36291355"/>
<evidence type="ECO:0000256" key="6">
    <source>
        <dbReference type="ARBA" id="ARBA00023004"/>
    </source>
</evidence>
<dbReference type="VEuPathDB" id="FungiDB:GMDG_04968"/>
<dbReference type="GO" id="GO:0016712">
    <property type="term" value="F:oxidoreductase activity, acting on paired donors, with incorporation or reduction of molecular oxygen, reduced flavin or flavoprotein as one donor, and incorporation of one atom of oxygen"/>
    <property type="evidence" value="ECO:0007669"/>
    <property type="project" value="InterPro"/>
</dbReference>
<feature type="domain" description="Cytochrome c" evidence="10">
    <location>
        <begin position="235"/>
        <end position="350"/>
    </location>
</feature>
<evidence type="ECO:0000256" key="7">
    <source>
        <dbReference type="ARBA" id="ARBA00023033"/>
    </source>
</evidence>
<dbReference type="PROSITE" id="PS00086">
    <property type="entry name" value="CYTOCHROME_P450"/>
    <property type="match status" value="1"/>
</dbReference>
<dbReference type="RefSeq" id="XP_024320678.1">
    <property type="nucleotide sequence ID" value="XM_024471868.1"/>
</dbReference>